<evidence type="ECO:0000313" key="4">
    <source>
        <dbReference type="Proteomes" id="UP000032141"/>
    </source>
</evidence>
<accession>A0A0D3BUD5</accession>
<evidence type="ECO:0000313" key="3">
    <source>
        <dbReference type="EnsemblPlants" id="Bo4g074280.1"/>
    </source>
</evidence>
<reference evidence="3" key="2">
    <citation type="submission" date="2015-03" db="UniProtKB">
        <authorList>
            <consortium name="EnsemblPlants"/>
        </authorList>
    </citation>
    <scope>IDENTIFICATION</scope>
</reference>
<dbReference type="Gramene" id="Bo4g074280.1">
    <property type="protein sequence ID" value="Bo4g074280.1"/>
    <property type="gene ID" value="Bo4g074280"/>
</dbReference>
<feature type="region of interest" description="Disordered" evidence="1">
    <location>
        <begin position="31"/>
        <end position="59"/>
    </location>
</feature>
<reference evidence="3 4" key="1">
    <citation type="journal article" date="2014" name="Genome Biol.">
        <title>Transcriptome and methylome profiling reveals relics of genome dominance in the mesopolyploid Brassica oleracea.</title>
        <authorList>
            <person name="Parkin I.A."/>
            <person name="Koh C."/>
            <person name="Tang H."/>
            <person name="Robinson S.J."/>
            <person name="Kagale S."/>
            <person name="Clarke W.E."/>
            <person name="Town C.D."/>
            <person name="Nixon J."/>
            <person name="Krishnakumar V."/>
            <person name="Bidwell S.L."/>
            <person name="Denoeud F."/>
            <person name="Belcram H."/>
            <person name="Links M.G."/>
            <person name="Just J."/>
            <person name="Clarke C."/>
            <person name="Bender T."/>
            <person name="Huebert T."/>
            <person name="Mason A.S."/>
            <person name="Pires J.C."/>
            <person name="Barker G."/>
            <person name="Moore J."/>
            <person name="Walley P.G."/>
            <person name="Manoli S."/>
            <person name="Batley J."/>
            <person name="Edwards D."/>
            <person name="Nelson M.N."/>
            <person name="Wang X."/>
            <person name="Paterson A.H."/>
            <person name="King G."/>
            <person name="Bancroft I."/>
            <person name="Chalhoub B."/>
            <person name="Sharpe A.G."/>
        </authorList>
    </citation>
    <scope>NUCLEOTIDE SEQUENCE</scope>
    <source>
        <strain evidence="3 4">cv. TO1000</strain>
    </source>
</reference>
<dbReference type="EnsemblPlants" id="Bo4g074280.1">
    <property type="protein sequence ID" value="Bo4g074280.1"/>
    <property type="gene ID" value="Bo4g074280"/>
</dbReference>
<feature type="compositionally biased region" description="Polar residues" evidence="1">
    <location>
        <begin position="34"/>
        <end position="51"/>
    </location>
</feature>
<keyword evidence="4" id="KW-1185">Reference proteome</keyword>
<sequence>MTVLLVEQPIACSSSFHQFLQMAHTKQSTKRTRATCTSSMPPLQAQQTSETYPWPREQEGEPIDLDSPLLLDFNCEGWDKGTAARYNALLRVDMLPTRFCHAETLADLGINEDVFETLHAIGIAPLCYTTHELYPDLARQVLATATITYEDSNAPSYANCSFSFMADGEYCSLSLDKLNEIYETTTEPKGVAVAKKFSPSNAFWDCIANGNFTPGKAYQSQIRNPALRVIAKTISNLLFAKDLTSKVTNGELQALYAGIEDEIRASGSSIPIQKVKTNPGFNSMTMICERRLCTGLESSQLKLLSSHPIRLHWVDSTPPNLNLILTEILLVMGTRSGKRDPRSGLLILFTNLADPEWLAHL</sequence>
<dbReference type="HOGENOM" id="CLU_065673_0_0_1"/>
<protein>
    <recommendedName>
        <fullName evidence="2">Arabidopsis retrotransposon Orf1 C-terminal domain-containing protein</fullName>
    </recommendedName>
</protein>
<name>A0A0D3BUD5_BRAOL</name>
<feature type="domain" description="Arabidopsis retrotransposon Orf1 C-terminal" evidence="2">
    <location>
        <begin position="84"/>
        <end position="260"/>
    </location>
</feature>
<dbReference type="AlphaFoldDB" id="A0A0D3BUD5"/>
<evidence type="ECO:0000256" key="1">
    <source>
        <dbReference type="SAM" id="MobiDB-lite"/>
    </source>
</evidence>
<organism evidence="3 4">
    <name type="scientific">Brassica oleracea var. oleracea</name>
    <dbReference type="NCBI Taxonomy" id="109376"/>
    <lineage>
        <taxon>Eukaryota</taxon>
        <taxon>Viridiplantae</taxon>
        <taxon>Streptophyta</taxon>
        <taxon>Embryophyta</taxon>
        <taxon>Tracheophyta</taxon>
        <taxon>Spermatophyta</taxon>
        <taxon>Magnoliopsida</taxon>
        <taxon>eudicotyledons</taxon>
        <taxon>Gunneridae</taxon>
        <taxon>Pentapetalae</taxon>
        <taxon>rosids</taxon>
        <taxon>malvids</taxon>
        <taxon>Brassicales</taxon>
        <taxon>Brassicaceae</taxon>
        <taxon>Brassiceae</taxon>
        <taxon>Brassica</taxon>
    </lineage>
</organism>
<proteinExistence type="predicted"/>
<dbReference type="InterPro" id="IPR004312">
    <property type="entry name" value="ATHILA_Orf1_C"/>
</dbReference>
<dbReference type="Proteomes" id="UP000032141">
    <property type="component" value="Chromosome C4"/>
</dbReference>
<evidence type="ECO:0000259" key="2">
    <source>
        <dbReference type="Pfam" id="PF03078"/>
    </source>
</evidence>
<dbReference type="Pfam" id="PF03078">
    <property type="entry name" value="ATHILA"/>
    <property type="match status" value="1"/>
</dbReference>
<dbReference type="eggNOG" id="KOG0017">
    <property type="taxonomic scope" value="Eukaryota"/>
</dbReference>